<evidence type="ECO:0000313" key="3">
    <source>
        <dbReference type="Proteomes" id="UP001642464"/>
    </source>
</evidence>
<protein>
    <submittedName>
        <fullName evidence="2">Uncharacterized protein</fullName>
    </submittedName>
</protein>
<feature type="compositionally biased region" description="Polar residues" evidence="1">
    <location>
        <begin position="14"/>
        <end position="23"/>
    </location>
</feature>
<reference evidence="2 3" key="1">
    <citation type="submission" date="2024-02" db="EMBL/GenBank/DDBJ databases">
        <authorList>
            <person name="Chen Y."/>
            <person name="Shah S."/>
            <person name="Dougan E. K."/>
            <person name="Thang M."/>
            <person name="Chan C."/>
        </authorList>
    </citation>
    <scope>NUCLEOTIDE SEQUENCE [LARGE SCALE GENOMIC DNA]</scope>
</reference>
<evidence type="ECO:0000256" key="1">
    <source>
        <dbReference type="SAM" id="MobiDB-lite"/>
    </source>
</evidence>
<keyword evidence="3" id="KW-1185">Reference proteome</keyword>
<gene>
    <name evidence="2" type="ORF">SCF082_LOCUS1929</name>
</gene>
<comment type="caution">
    <text evidence="2">The sequence shown here is derived from an EMBL/GenBank/DDBJ whole genome shotgun (WGS) entry which is preliminary data.</text>
</comment>
<organism evidence="2 3">
    <name type="scientific">Durusdinium trenchii</name>
    <dbReference type="NCBI Taxonomy" id="1381693"/>
    <lineage>
        <taxon>Eukaryota</taxon>
        <taxon>Sar</taxon>
        <taxon>Alveolata</taxon>
        <taxon>Dinophyceae</taxon>
        <taxon>Suessiales</taxon>
        <taxon>Symbiodiniaceae</taxon>
        <taxon>Durusdinium</taxon>
    </lineage>
</organism>
<accession>A0ABP0HHM8</accession>
<dbReference type="Proteomes" id="UP001642464">
    <property type="component" value="Unassembled WGS sequence"/>
</dbReference>
<dbReference type="SUPFAM" id="SSF51735">
    <property type="entry name" value="NAD(P)-binding Rossmann-fold domains"/>
    <property type="match status" value="1"/>
</dbReference>
<evidence type="ECO:0000313" key="2">
    <source>
        <dbReference type="EMBL" id="CAK8989711.1"/>
    </source>
</evidence>
<sequence>MSEVPQLPGAHVPVTTNTAQPNSKETRLIRRQPNPQQKKALLDLRLLLSANDHGQVIEVACSGRKNLRLLSRLQELATAVDALGLSTGPYATGHQGAQVKTDNSKHPQLSPFTNLNADRLKISGRGQWDAASYMPPLFQMSYLEPQLLELDEPVFTRGKPNLGLDKPEEVMKLFKRWDEICITDRSDYYHQMGVTLERSRSNLVWPSFSLGSFKGFRAYKDYLARATNKKKPPDRNVHGDGLHGVRPAAFGVEDETPIFGGFKSVLQGDHLGVEYGIVAHAGFLEAHGLLHRNDRLQTSTLIRPRGLYEGLVIDDYFAIAPVPVEQLKSHNYAPSKAFGAFKKAKEAYSGAGLAGSDAKDVIDEVCAAVIGAEVDSRYELASQGLLPVGAPAAKRMSLSWIALSAAKLPYTSDAVHSSLLGALVSAFCFRRCGMALLQHLFKIIPPEELDSEKPVLRLLPRKAADELVLGAVLLPIMVLNVKAEVSQTIFSTDASNLKGAVCEASIPKKVAEALWQSGDFKGGHTVLESLPKSLLKSHGGFEEEDWRAELEDFGDPFETSPVPSLGQQLVFSDESRALVRATRPLEFGRPVQDVTRSNRQKLLKSFADWLEERGVSFDFLLGISPKEPEQLVSWLVHFGRDLYQSGRPYSHYAETLNAIGSCQPAVRRLLSGAWDLAFSWLREEPYEHHTACPYQIMLAAVSLSIMWGWPRVAGALALSWGAICRIGEVVSATRADLVLPVDTDGSLWTVMLRVGEPKTRFRAARHQLARLDWEDLVGGATHLMLITEDSELVRRCAARWKSCRIVTCQVKPGIISLQDGLGRESAVRLARAGARVVLTTRSEAKGVQAVEQVTLDAPSGPGVSRKNS</sequence>
<name>A0ABP0HHM8_9DINO</name>
<dbReference type="EMBL" id="CAXAMM010000947">
    <property type="protein sequence ID" value="CAK8989711.1"/>
    <property type="molecule type" value="Genomic_DNA"/>
</dbReference>
<dbReference type="Gene3D" id="3.40.50.720">
    <property type="entry name" value="NAD(P)-binding Rossmann-like Domain"/>
    <property type="match status" value="1"/>
</dbReference>
<feature type="region of interest" description="Disordered" evidence="1">
    <location>
        <begin position="1"/>
        <end position="34"/>
    </location>
</feature>
<dbReference type="InterPro" id="IPR036291">
    <property type="entry name" value="NAD(P)-bd_dom_sf"/>
</dbReference>
<proteinExistence type="predicted"/>